<dbReference type="EMBL" id="CM051403">
    <property type="protein sequence ID" value="KAJ4709126.1"/>
    <property type="molecule type" value="Genomic_DNA"/>
</dbReference>
<keyword evidence="2" id="KW-1185">Reference proteome</keyword>
<protein>
    <submittedName>
        <fullName evidence="1">Organic cation/carnitine transporter 7-like</fullName>
    </submittedName>
</protein>
<proteinExistence type="predicted"/>
<accession>A0ACC1XDC7</accession>
<organism evidence="1 2">
    <name type="scientific">Melia azedarach</name>
    <name type="common">Chinaberry tree</name>
    <dbReference type="NCBI Taxonomy" id="155640"/>
    <lineage>
        <taxon>Eukaryota</taxon>
        <taxon>Viridiplantae</taxon>
        <taxon>Streptophyta</taxon>
        <taxon>Embryophyta</taxon>
        <taxon>Tracheophyta</taxon>
        <taxon>Spermatophyta</taxon>
        <taxon>Magnoliopsida</taxon>
        <taxon>eudicotyledons</taxon>
        <taxon>Gunneridae</taxon>
        <taxon>Pentapetalae</taxon>
        <taxon>rosids</taxon>
        <taxon>malvids</taxon>
        <taxon>Sapindales</taxon>
        <taxon>Meliaceae</taxon>
        <taxon>Melia</taxon>
    </lineage>
</organism>
<evidence type="ECO:0000313" key="1">
    <source>
        <dbReference type="EMBL" id="KAJ4709126.1"/>
    </source>
</evidence>
<sequence>MDDQSQVYTLDDALTFMGFGKFQGLALVYSGLACFGDSMEIMILSFVGTAVGSQWRLSSSEESIITTVVFAGMLVGAYSWGLISDNYGRRKSMLGGAMVISVTGLLSALSPNYTSLVILRGVTGTGLGCGQVFFSWFLEFVPPSNRGMWMTIFATFGTLGSVSEAALAWVCFISLILEIVMPRLNWRWLLALSTVPSCILLILTSFMPESPRYLLTKGRITDAHNILENIALLNGASLPSGSLISDRTTKLGEEFATSEEIPLLISTTNKTTEVKSGFSSFLMLFSPRLFRTTILLWILYFGNAFSYYGTVLLTSSLSSTQSGCTSSTLLSENVRDANLYLDLLITGLAELPGLLLAAIIVDRVGRKPSMIIMNALLCIFLLPLFTHQSNILTTALLAGARMCCMGNHTITNIFSPEIYPTSMRSTGAGITYGMGRIGAMICPLVAVGLVTSCHKTAAIILLEAVIFVSVVSILLIPFETKGKELTDTIDGVSTSKQVSVVG</sequence>
<evidence type="ECO:0000313" key="2">
    <source>
        <dbReference type="Proteomes" id="UP001164539"/>
    </source>
</evidence>
<dbReference type="Proteomes" id="UP001164539">
    <property type="component" value="Chromosome 10"/>
</dbReference>
<name>A0ACC1XDC7_MELAZ</name>
<comment type="caution">
    <text evidence="1">The sequence shown here is derived from an EMBL/GenBank/DDBJ whole genome shotgun (WGS) entry which is preliminary data.</text>
</comment>
<reference evidence="1 2" key="1">
    <citation type="journal article" date="2023" name="Science">
        <title>Complex scaffold remodeling in plant triterpene biosynthesis.</title>
        <authorList>
            <person name="De La Pena R."/>
            <person name="Hodgson H."/>
            <person name="Liu J.C."/>
            <person name="Stephenson M.J."/>
            <person name="Martin A.C."/>
            <person name="Owen C."/>
            <person name="Harkess A."/>
            <person name="Leebens-Mack J."/>
            <person name="Jimenez L.E."/>
            <person name="Osbourn A."/>
            <person name="Sattely E.S."/>
        </authorList>
    </citation>
    <scope>NUCLEOTIDE SEQUENCE [LARGE SCALE GENOMIC DNA]</scope>
    <source>
        <strain evidence="2">cv. JPN11</strain>
        <tissue evidence="1">Leaf</tissue>
    </source>
</reference>
<gene>
    <name evidence="1" type="ORF">OWV82_018963</name>
</gene>